<sequence length="126" mass="14630">MMPQIALMSFKLLVHNKRKTIAEAKQETKQMFHSYNVTTHFGWLYSKGDHKQHPHLRMAIDKFVSNMMTMLYAFSQPKKLNTHVSILSIARKAPIFSLLFVHTMVKYTRNAATIPCKVPVITRVIK</sequence>
<dbReference type="AlphaFoldDB" id="A0A9D4U3B9"/>
<comment type="caution">
    <text evidence="1">The sequence shown here is derived from an EMBL/GenBank/DDBJ whole genome shotgun (WGS) entry which is preliminary data.</text>
</comment>
<dbReference type="EMBL" id="JABFUD020000025">
    <property type="protein sequence ID" value="KAI5059684.1"/>
    <property type="molecule type" value="Genomic_DNA"/>
</dbReference>
<reference evidence="1" key="1">
    <citation type="submission" date="2021-01" db="EMBL/GenBank/DDBJ databases">
        <title>Adiantum capillus-veneris genome.</title>
        <authorList>
            <person name="Fang Y."/>
            <person name="Liao Q."/>
        </authorList>
    </citation>
    <scope>NUCLEOTIDE SEQUENCE</scope>
    <source>
        <strain evidence="1">H3</strain>
        <tissue evidence="1">Leaf</tissue>
    </source>
</reference>
<evidence type="ECO:0000313" key="2">
    <source>
        <dbReference type="Proteomes" id="UP000886520"/>
    </source>
</evidence>
<protein>
    <submittedName>
        <fullName evidence="1">Uncharacterized protein</fullName>
    </submittedName>
</protein>
<keyword evidence="2" id="KW-1185">Reference proteome</keyword>
<evidence type="ECO:0000313" key="1">
    <source>
        <dbReference type="EMBL" id="KAI5059684.1"/>
    </source>
</evidence>
<organism evidence="1 2">
    <name type="scientific">Adiantum capillus-veneris</name>
    <name type="common">Maidenhair fern</name>
    <dbReference type="NCBI Taxonomy" id="13818"/>
    <lineage>
        <taxon>Eukaryota</taxon>
        <taxon>Viridiplantae</taxon>
        <taxon>Streptophyta</taxon>
        <taxon>Embryophyta</taxon>
        <taxon>Tracheophyta</taxon>
        <taxon>Polypodiopsida</taxon>
        <taxon>Polypodiidae</taxon>
        <taxon>Polypodiales</taxon>
        <taxon>Pteridineae</taxon>
        <taxon>Pteridaceae</taxon>
        <taxon>Vittarioideae</taxon>
        <taxon>Adiantum</taxon>
    </lineage>
</organism>
<dbReference type="Proteomes" id="UP000886520">
    <property type="component" value="Chromosome 25"/>
</dbReference>
<accession>A0A9D4U3B9</accession>
<gene>
    <name evidence="1" type="ORF">GOP47_0026003</name>
</gene>
<name>A0A9D4U3B9_ADICA</name>
<proteinExistence type="predicted"/>